<accession>A0A9P6C1B7</accession>
<keyword evidence="2" id="KW-1185">Reference proteome</keyword>
<evidence type="ECO:0000313" key="2">
    <source>
        <dbReference type="Proteomes" id="UP000807342"/>
    </source>
</evidence>
<dbReference type="Proteomes" id="UP000807342">
    <property type="component" value="Unassembled WGS sequence"/>
</dbReference>
<protein>
    <submittedName>
        <fullName evidence="1">Uncharacterized protein</fullName>
    </submittedName>
</protein>
<sequence length="337" mass="38227">MLIIRAGGEFPNQIIQYSYGALNKILGSYSREEFIALAEACVESLQAHDEIGEATGRILLTRARDATAIRHQRGKSESGVPVHFSRPAPVNMFIEELLATDGAEELLGSLPINLRKAQGIPFREKFEGAMINFTHWTKWADDPMPSPDAALAYFVRNMAAITKDNAKSIDTFIPIWMPPRKKSFGFFVDDMTGILIQIKLRAQRGTKAKHQTPDKRVHMFDRIDKARADANLPCITFILELGVASTKFPFYALESPTEHQCLPRHPRYSIFVYGCSPDSYQVVKPVEIYTYRRRLQNDDLIGDHPRQDEDSLVAVRNQKPFFAGTKVFHWFQNGVKP</sequence>
<comment type="caution">
    <text evidence="1">The sequence shown here is derived from an EMBL/GenBank/DDBJ whole genome shotgun (WGS) entry which is preliminary data.</text>
</comment>
<dbReference type="PANTHER" id="PTHR33266">
    <property type="entry name" value="CHROMOSOME 15, WHOLE GENOME SHOTGUN SEQUENCE"/>
    <property type="match status" value="1"/>
</dbReference>
<name>A0A9P6C1B7_9AGAR</name>
<dbReference type="OrthoDB" id="107110at2759"/>
<evidence type="ECO:0000313" key="1">
    <source>
        <dbReference type="EMBL" id="KAF9445389.1"/>
    </source>
</evidence>
<reference evidence="1" key="1">
    <citation type="submission" date="2020-11" db="EMBL/GenBank/DDBJ databases">
        <authorList>
            <consortium name="DOE Joint Genome Institute"/>
            <person name="Ahrendt S."/>
            <person name="Riley R."/>
            <person name="Andreopoulos W."/>
            <person name="Labutti K."/>
            <person name="Pangilinan J."/>
            <person name="Ruiz-Duenas F.J."/>
            <person name="Barrasa J.M."/>
            <person name="Sanchez-Garcia M."/>
            <person name="Camarero S."/>
            <person name="Miyauchi S."/>
            <person name="Serrano A."/>
            <person name="Linde D."/>
            <person name="Babiker R."/>
            <person name="Drula E."/>
            <person name="Ayuso-Fernandez I."/>
            <person name="Pacheco R."/>
            <person name="Padilla G."/>
            <person name="Ferreira P."/>
            <person name="Barriuso J."/>
            <person name="Kellner H."/>
            <person name="Castanera R."/>
            <person name="Alfaro M."/>
            <person name="Ramirez L."/>
            <person name="Pisabarro A.G."/>
            <person name="Kuo A."/>
            <person name="Tritt A."/>
            <person name="Lipzen A."/>
            <person name="He G."/>
            <person name="Yan M."/>
            <person name="Ng V."/>
            <person name="Cullen D."/>
            <person name="Martin F."/>
            <person name="Rosso M.-N."/>
            <person name="Henrissat B."/>
            <person name="Hibbett D."/>
            <person name="Martinez A.T."/>
            <person name="Grigoriev I.V."/>
        </authorList>
    </citation>
    <scope>NUCLEOTIDE SEQUENCE</scope>
    <source>
        <strain evidence="1">MF-IS2</strain>
    </source>
</reference>
<dbReference type="AlphaFoldDB" id="A0A9P6C1B7"/>
<proteinExistence type="predicted"/>
<dbReference type="PANTHER" id="PTHR33266:SF1">
    <property type="entry name" value="F-BOX DOMAIN-CONTAINING PROTEIN"/>
    <property type="match status" value="1"/>
</dbReference>
<gene>
    <name evidence="1" type="ORF">P691DRAFT_785282</name>
</gene>
<organism evidence="1 2">
    <name type="scientific">Macrolepiota fuliginosa MF-IS2</name>
    <dbReference type="NCBI Taxonomy" id="1400762"/>
    <lineage>
        <taxon>Eukaryota</taxon>
        <taxon>Fungi</taxon>
        <taxon>Dikarya</taxon>
        <taxon>Basidiomycota</taxon>
        <taxon>Agaricomycotina</taxon>
        <taxon>Agaricomycetes</taxon>
        <taxon>Agaricomycetidae</taxon>
        <taxon>Agaricales</taxon>
        <taxon>Agaricineae</taxon>
        <taxon>Agaricaceae</taxon>
        <taxon>Macrolepiota</taxon>
    </lineage>
</organism>
<dbReference type="EMBL" id="MU151304">
    <property type="protein sequence ID" value="KAF9445389.1"/>
    <property type="molecule type" value="Genomic_DNA"/>
</dbReference>